<dbReference type="EMBL" id="FJUX01000040">
    <property type="protein sequence ID" value="CZS99313.1"/>
    <property type="molecule type" value="Genomic_DNA"/>
</dbReference>
<sequence>MREGADQARQTSVTSIDLCELSTEATCMIVVQSQRRKKITKVNQKTFESHIDSVVVVPVILILTSIHIASACRAKRKYETKLPSIHPSIHPSAWATCCSSLRKQPRSSF</sequence>
<accession>A0A1E1KMS4</accession>
<evidence type="ECO:0000256" key="1">
    <source>
        <dbReference type="SAM" id="Phobius"/>
    </source>
</evidence>
<name>A0A1E1KMS4_9HELO</name>
<dbReference type="AlphaFoldDB" id="A0A1E1KMS4"/>
<evidence type="ECO:0000313" key="3">
    <source>
        <dbReference type="Proteomes" id="UP000178912"/>
    </source>
</evidence>
<organism evidence="2 3">
    <name type="scientific">Rhynchosporium agropyri</name>
    <dbReference type="NCBI Taxonomy" id="914238"/>
    <lineage>
        <taxon>Eukaryota</taxon>
        <taxon>Fungi</taxon>
        <taxon>Dikarya</taxon>
        <taxon>Ascomycota</taxon>
        <taxon>Pezizomycotina</taxon>
        <taxon>Leotiomycetes</taxon>
        <taxon>Helotiales</taxon>
        <taxon>Ploettnerulaceae</taxon>
        <taxon>Rhynchosporium</taxon>
    </lineage>
</organism>
<protein>
    <submittedName>
        <fullName evidence="2">Uncharacterized protein</fullName>
    </submittedName>
</protein>
<gene>
    <name evidence="2" type="ORF">RAG0_07682</name>
</gene>
<feature type="transmembrane region" description="Helical" evidence="1">
    <location>
        <begin position="53"/>
        <end position="72"/>
    </location>
</feature>
<dbReference type="Proteomes" id="UP000178912">
    <property type="component" value="Unassembled WGS sequence"/>
</dbReference>
<evidence type="ECO:0000313" key="2">
    <source>
        <dbReference type="EMBL" id="CZS99313.1"/>
    </source>
</evidence>
<reference evidence="3" key="1">
    <citation type="submission" date="2016-03" db="EMBL/GenBank/DDBJ databases">
        <authorList>
            <person name="Guldener U."/>
        </authorList>
    </citation>
    <scope>NUCLEOTIDE SEQUENCE [LARGE SCALE GENOMIC DNA]</scope>
    <source>
        <strain evidence="3">04CH-RAC-A.6.1</strain>
    </source>
</reference>
<keyword evidence="1" id="KW-1133">Transmembrane helix</keyword>
<keyword evidence="1" id="KW-0472">Membrane</keyword>
<keyword evidence="1" id="KW-0812">Transmembrane</keyword>
<keyword evidence="3" id="KW-1185">Reference proteome</keyword>
<proteinExistence type="predicted"/>